<dbReference type="KEGG" id="llh:I41_17040"/>
<name>A0A517TVX3_9BACT</name>
<gene>
    <name evidence="3" type="ORF">I41_17040</name>
</gene>
<dbReference type="RefSeq" id="WP_145432084.1">
    <property type="nucleotide sequence ID" value="NZ_CP036339.1"/>
</dbReference>
<keyword evidence="2" id="KW-0732">Signal</keyword>
<feature type="chain" id="PRO_5021757285" description="Tetratricopeptide repeat protein" evidence="2">
    <location>
        <begin position="25"/>
        <end position="134"/>
    </location>
</feature>
<dbReference type="EMBL" id="CP036339">
    <property type="protein sequence ID" value="QDT72524.1"/>
    <property type="molecule type" value="Genomic_DNA"/>
</dbReference>
<organism evidence="3 4">
    <name type="scientific">Lacipirellula limnantheis</name>
    <dbReference type="NCBI Taxonomy" id="2528024"/>
    <lineage>
        <taxon>Bacteria</taxon>
        <taxon>Pseudomonadati</taxon>
        <taxon>Planctomycetota</taxon>
        <taxon>Planctomycetia</taxon>
        <taxon>Pirellulales</taxon>
        <taxon>Lacipirellulaceae</taxon>
        <taxon>Lacipirellula</taxon>
    </lineage>
</organism>
<dbReference type="Proteomes" id="UP000317909">
    <property type="component" value="Chromosome"/>
</dbReference>
<accession>A0A517TVX3</accession>
<dbReference type="Gene3D" id="1.25.40.10">
    <property type="entry name" value="Tetratricopeptide repeat domain"/>
    <property type="match status" value="1"/>
</dbReference>
<evidence type="ECO:0000313" key="3">
    <source>
        <dbReference type="EMBL" id="QDT72524.1"/>
    </source>
</evidence>
<evidence type="ECO:0008006" key="5">
    <source>
        <dbReference type="Google" id="ProtNLM"/>
    </source>
</evidence>
<evidence type="ECO:0000313" key="4">
    <source>
        <dbReference type="Proteomes" id="UP000317909"/>
    </source>
</evidence>
<keyword evidence="4" id="KW-1185">Reference proteome</keyword>
<feature type="signal peptide" evidence="2">
    <location>
        <begin position="1"/>
        <end position="24"/>
    </location>
</feature>
<dbReference type="SUPFAM" id="SSF48452">
    <property type="entry name" value="TPR-like"/>
    <property type="match status" value="1"/>
</dbReference>
<evidence type="ECO:0000256" key="2">
    <source>
        <dbReference type="SAM" id="SignalP"/>
    </source>
</evidence>
<dbReference type="AlphaFoldDB" id="A0A517TVX3"/>
<dbReference type="InterPro" id="IPR011990">
    <property type="entry name" value="TPR-like_helical_dom_sf"/>
</dbReference>
<sequence precursor="true">MARLFVLGLRDSACCALFISVVGAALCGCGEKENAAPPAATYFLDAQQALAKGDNAAALAALQASIDADPNSYAYMERIKINGKQGSDAAVEEDIQALVKLDPENRDVAWIRQEMKKPAAERFGPGSTPPSSRK</sequence>
<proteinExistence type="predicted"/>
<evidence type="ECO:0000256" key="1">
    <source>
        <dbReference type="SAM" id="MobiDB-lite"/>
    </source>
</evidence>
<dbReference type="PROSITE" id="PS51257">
    <property type="entry name" value="PROKAR_LIPOPROTEIN"/>
    <property type="match status" value="1"/>
</dbReference>
<feature type="region of interest" description="Disordered" evidence="1">
    <location>
        <begin position="112"/>
        <end position="134"/>
    </location>
</feature>
<reference evidence="3 4" key="1">
    <citation type="submission" date="2019-02" db="EMBL/GenBank/DDBJ databases">
        <title>Deep-cultivation of Planctomycetes and their phenomic and genomic characterization uncovers novel biology.</title>
        <authorList>
            <person name="Wiegand S."/>
            <person name="Jogler M."/>
            <person name="Boedeker C."/>
            <person name="Pinto D."/>
            <person name="Vollmers J."/>
            <person name="Rivas-Marin E."/>
            <person name="Kohn T."/>
            <person name="Peeters S.H."/>
            <person name="Heuer A."/>
            <person name="Rast P."/>
            <person name="Oberbeckmann S."/>
            <person name="Bunk B."/>
            <person name="Jeske O."/>
            <person name="Meyerdierks A."/>
            <person name="Storesund J.E."/>
            <person name="Kallscheuer N."/>
            <person name="Luecker S."/>
            <person name="Lage O.M."/>
            <person name="Pohl T."/>
            <person name="Merkel B.J."/>
            <person name="Hornburger P."/>
            <person name="Mueller R.-W."/>
            <person name="Bruemmer F."/>
            <person name="Labrenz M."/>
            <person name="Spormann A.M."/>
            <person name="Op den Camp H."/>
            <person name="Overmann J."/>
            <person name="Amann R."/>
            <person name="Jetten M.S.M."/>
            <person name="Mascher T."/>
            <person name="Medema M.H."/>
            <person name="Devos D.P."/>
            <person name="Kaster A.-K."/>
            <person name="Ovreas L."/>
            <person name="Rohde M."/>
            <person name="Galperin M.Y."/>
            <person name="Jogler C."/>
        </authorList>
    </citation>
    <scope>NUCLEOTIDE SEQUENCE [LARGE SCALE GENOMIC DNA]</scope>
    <source>
        <strain evidence="3 4">I41</strain>
    </source>
</reference>
<protein>
    <recommendedName>
        <fullName evidence="5">Tetratricopeptide repeat protein</fullName>
    </recommendedName>
</protein>